<dbReference type="EMBL" id="JADGJH010000245">
    <property type="protein sequence ID" value="KAJ3132621.1"/>
    <property type="molecule type" value="Genomic_DNA"/>
</dbReference>
<organism evidence="1 2">
    <name type="scientific">Physocladia obscura</name>
    <dbReference type="NCBI Taxonomy" id="109957"/>
    <lineage>
        <taxon>Eukaryota</taxon>
        <taxon>Fungi</taxon>
        <taxon>Fungi incertae sedis</taxon>
        <taxon>Chytridiomycota</taxon>
        <taxon>Chytridiomycota incertae sedis</taxon>
        <taxon>Chytridiomycetes</taxon>
        <taxon>Chytridiales</taxon>
        <taxon>Chytriomycetaceae</taxon>
        <taxon>Physocladia</taxon>
    </lineage>
</organism>
<sequence>MLTGRYPFEFPEDGNLLGLYEKIVSGGFEMPEELDPDLENLIQGKEKKSNIAHSGLLDRDAISRFSIHDIQKHPWYLAFFQENLKPQAPILSYPSTDFSAPEALGLISLSRTTAATQKESVITASINVSTGSSNSSREGALSSTAAAAAKKAKYRSIISLHIKETPCETTMIPFLTELCGKEITDEIAVMRRFMDMIGREDIFDEQIIQKEDLCVSTGRMLGIKKNSISMMGGKEETLDLKGLDVRKNKKSIKVFFKGLFRSKDSSVKPLK</sequence>
<dbReference type="Proteomes" id="UP001211907">
    <property type="component" value="Unassembled WGS sequence"/>
</dbReference>
<name>A0AAD5T6N9_9FUNG</name>
<evidence type="ECO:0000313" key="2">
    <source>
        <dbReference type="Proteomes" id="UP001211907"/>
    </source>
</evidence>
<reference evidence="1" key="1">
    <citation type="submission" date="2020-05" db="EMBL/GenBank/DDBJ databases">
        <title>Phylogenomic resolution of chytrid fungi.</title>
        <authorList>
            <person name="Stajich J.E."/>
            <person name="Amses K."/>
            <person name="Simmons R."/>
            <person name="Seto K."/>
            <person name="Myers J."/>
            <person name="Bonds A."/>
            <person name="Quandt C.A."/>
            <person name="Barry K."/>
            <person name="Liu P."/>
            <person name="Grigoriev I."/>
            <person name="Longcore J.E."/>
            <person name="James T.Y."/>
        </authorList>
    </citation>
    <scope>NUCLEOTIDE SEQUENCE</scope>
    <source>
        <strain evidence="1">JEL0513</strain>
    </source>
</reference>
<comment type="caution">
    <text evidence="1">The sequence shown here is derived from an EMBL/GenBank/DDBJ whole genome shotgun (WGS) entry which is preliminary data.</text>
</comment>
<gene>
    <name evidence="1" type="ORF">HK100_005175</name>
</gene>
<keyword evidence="2" id="KW-1185">Reference proteome</keyword>
<dbReference type="Gene3D" id="1.10.510.10">
    <property type="entry name" value="Transferase(Phosphotransferase) domain 1"/>
    <property type="match status" value="1"/>
</dbReference>
<accession>A0AAD5T6N9</accession>
<protein>
    <submittedName>
        <fullName evidence="1">Uncharacterized protein</fullName>
    </submittedName>
</protein>
<dbReference type="AlphaFoldDB" id="A0AAD5T6N9"/>
<proteinExistence type="predicted"/>
<dbReference type="InterPro" id="IPR011009">
    <property type="entry name" value="Kinase-like_dom_sf"/>
</dbReference>
<dbReference type="SUPFAM" id="SSF56112">
    <property type="entry name" value="Protein kinase-like (PK-like)"/>
    <property type="match status" value="1"/>
</dbReference>
<evidence type="ECO:0000313" key="1">
    <source>
        <dbReference type="EMBL" id="KAJ3132621.1"/>
    </source>
</evidence>